<evidence type="ECO:0000256" key="2">
    <source>
        <dbReference type="ARBA" id="ARBA00022989"/>
    </source>
</evidence>
<accession>A0A6C1BBZ2</accession>
<feature type="transmembrane region" description="Helical" evidence="4">
    <location>
        <begin position="187"/>
        <end position="212"/>
    </location>
</feature>
<organism evidence="5 6">
    <name type="scientific">Nitrogeniibacter mangrovi</name>
    <dbReference type="NCBI Taxonomy" id="2016596"/>
    <lineage>
        <taxon>Bacteria</taxon>
        <taxon>Pseudomonadati</taxon>
        <taxon>Pseudomonadota</taxon>
        <taxon>Betaproteobacteria</taxon>
        <taxon>Rhodocyclales</taxon>
        <taxon>Zoogloeaceae</taxon>
        <taxon>Nitrogeniibacter</taxon>
    </lineage>
</organism>
<dbReference type="Pfam" id="PF07690">
    <property type="entry name" value="MFS_1"/>
    <property type="match status" value="1"/>
</dbReference>
<feature type="transmembrane region" description="Helical" evidence="4">
    <location>
        <begin position="315"/>
        <end position="335"/>
    </location>
</feature>
<proteinExistence type="predicted"/>
<feature type="transmembrane region" description="Helical" evidence="4">
    <location>
        <begin position="146"/>
        <end position="166"/>
    </location>
</feature>
<dbReference type="Gene3D" id="1.20.1250.20">
    <property type="entry name" value="MFS general substrate transporter like domains"/>
    <property type="match status" value="2"/>
</dbReference>
<dbReference type="PANTHER" id="PTHR23521">
    <property type="entry name" value="TRANSPORTER MFS SUPERFAMILY"/>
    <property type="match status" value="1"/>
</dbReference>
<dbReference type="PANTHER" id="PTHR23521:SF3">
    <property type="entry name" value="MFS TRANSPORTER"/>
    <property type="match status" value="1"/>
</dbReference>
<dbReference type="InterPro" id="IPR011701">
    <property type="entry name" value="MFS"/>
</dbReference>
<dbReference type="InterPro" id="IPR036259">
    <property type="entry name" value="MFS_trans_sf"/>
</dbReference>
<feature type="transmembrane region" description="Helical" evidence="4">
    <location>
        <begin position="84"/>
        <end position="105"/>
    </location>
</feature>
<dbReference type="InterPro" id="IPR047200">
    <property type="entry name" value="MFS_YcaD-like"/>
</dbReference>
<feature type="transmembrane region" description="Helical" evidence="4">
    <location>
        <begin position="29"/>
        <end position="47"/>
    </location>
</feature>
<dbReference type="EMBL" id="CP048836">
    <property type="protein sequence ID" value="QID19920.1"/>
    <property type="molecule type" value="Genomic_DNA"/>
</dbReference>
<keyword evidence="2 4" id="KW-1133">Transmembrane helix</keyword>
<dbReference type="KEGG" id="azq:G3580_17620"/>
<feature type="transmembrane region" description="Helical" evidence="4">
    <location>
        <begin position="274"/>
        <end position="294"/>
    </location>
</feature>
<dbReference type="Proteomes" id="UP000501991">
    <property type="component" value="Chromosome"/>
</dbReference>
<protein>
    <submittedName>
        <fullName evidence="5">MFS transporter</fullName>
    </submittedName>
</protein>
<evidence type="ECO:0000313" key="5">
    <source>
        <dbReference type="EMBL" id="QID19920.1"/>
    </source>
</evidence>
<evidence type="ECO:0000313" key="6">
    <source>
        <dbReference type="Proteomes" id="UP000501991"/>
    </source>
</evidence>
<reference evidence="5 6" key="1">
    <citation type="submission" date="2020-02" db="EMBL/GenBank/DDBJ databases">
        <title>Nitrogenibacter mangrovi gen. nov., sp. nov. isolated from mangrove sediment, a denitrifying betaproteobacterium.</title>
        <authorList>
            <person name="Liao H."/>
            <person name="Tian Y."/>
        </authorList>
    </citation>
    <scope>NUCLEOTIDE SEQUENCE [LARGE SCALE GENOMIC DNA]</scope>
    <source>
        <strain evidence="5 6">M9-3-2</strain>
    </source>
</reference>
<dbReference type="SUPFAM" id="SSF103473">
    <property type="entry name" value="MFS general substrate transporter"/>
    <property type="match status" value="1"/>
</dbReference>
<sequence>MAILLAGSGLIGTLLGLRAALEGYGGLTLGLVMSGFFTGYIVGAFTSPPLIRRVGHIRAFAAMAALASVTSMLYGLWVDPWVWWALRVVNGVAVVTLYMVIESWLNEQMHEQRSKIFSAYMMVSFAALGAGQFLIGLYGANALASFALVAVLFSLGLIPIALTPVVQPTPVDTQRLPLAHLYRVSPVGFSAGLISGLVSGAFWGLAAAFAAHQGLDDHQVAGLTAAAIFGGAFMQWPVGKVAEGRDRRAVLVGVCILAIAGAAGMFAVGPRSAAGLIAATAIYGAFSFSLYGLAVTQTHDRFHPSEALEATKALLLLNGIGAAVGPVLAGAVLSLTTPRSFPLVLAGLLSLLAGFTLWRIRRDAPVAEDERTAFVPVHRTSVAAVEMDPRVPHAEDTI</sequence>
<feature type="transmembrane region" description="Helical" evidence="4">
    <location>
        <begin position="218"/>
        <end position="238"/>
    </location>
</feature>
<evidence type="ECO:0000256" key="3">
    <source>
        <dbReference type="ARBA" id="ARBA00023136"/>
    </source>
</evidence>
<name>A0A6C1BBZ2_9RHOO</name>
<feature type="transmembrane region" description="Helical" evidence="4">
    <location>
        <begin position="341"/>
        <end position="358"/>
    </location>
</feature>
<dbReference type="GO" id="GO:0022857">
    <property type="term" value="F:transmembrane transporter activity"/>
    <property type="evidence" value="ECO:0007669"/>
    <property type="project" value="InterPro"/>
</dbReference>
<feature type="transmembrane region" description="Helical" evidence="4">
    <location>
        <begin position="59"/>
        <end position="78"/>
    </location>
</feature>
<feature type="transmembrane region" description="Helical" evidence="4">
    <location>
        <begin position="117"/>
        <end position="140"/>
    </location>
</feature>
<keyword evidence="3 4" id="KW-0472">Membrane</keyword>
<keyword evidence="1 4" id="KW-0812">Transmembrane</keyword>
<gene>
    <name evidence="5" type="ORF">G3580_17620</name>
</gene>
<dbReference type="AlphaFoldDB" id="A0A6C1BBZ2"/>
<dbReference type="CDD" id="cd17477">
    <property type="entry name" value="MFS_YcaD_like"/>
    <property type="match status" value="1"/>
</dbReference>
<dbReference type="GO" id="GO:0005886">
    <property type="term" value="C:plasma membrane"/>
    <property type="evidence" value="ECO:0007669"/>
    <property type="project" value="TreeGrafter"/>
</dbReference>
<keyword evidence="6" id="KW-1185">Reference proteome</keyword>
<evidence type="ECO:0000256" key="4">
    <source>
        <dbReference type="SAM" id="Phobius"/>
    </source>
</evidence>
<evidence type="ECO:0000256" key="1">
    <source>
        <dbReference type="ARBA" id="ARBA00022692"/>
    </source>
</evidence>
<feature type="transmembrane region" description="Helical" evidence="4">
    <location>
        <begin position="250"/>
        <end position="268"/>
    </location>
</feature>